<dbReference type="NCBIfam" id="TIGR02046">
    <property type="entry name" value="sdhC_b558_fam"/>
    <property type="match status" value="1"/>
</dbReference>
<dbReference type="Gene3D" id="1.20.1300.10">
    <property type="entry name" value="Fumarate reductase/succinate dehydrogenase, transmembrane subunit"/>
    <property type="match status" value="1"/>
</dbReference>
<dbReference type="GO" id="GO:0016020">
    <property type="term" value="C:membrane"/>
    <property type="evidence" value="ECO:0007669"/>
    <property type="project" value="InterPro"/>
</dbReference>
<organism evidence="2 3">
    <name type="scientific">Parasynechococcus marenigrum (strain WH8102)</name>
    <dbReference type="NCBI Taxonomy" id="84588"/>
    <lineage>
        <taxon>Bacteria</taxon>
        <taxon>Bacillati</taxon>
        <taxon>Cyanobacteriota</taxon>
        <taxon>Cyanophyceae</taxon>
        <taxon>Synechococcales</taxon>
        <taxon>Prochlorococcaceae</taxon>
        <taxon>Parasynechococcus</taxon>
        <taxon>Parasynechococcus marenigrum</taxon>
    </lineage>
</organism>
<evidence type="ECO:0000313" key="2">
    <source>
        <dbReference type="EMBL" id="CAE07107.1"/>
    </source>
</evidence>
<evidence type="ECO:0008006" key="4">
    <source>
        <dbReference type="Google" id="ProtNLM"/>
    </source>
</evidence>
<feature type="transmembrane region" description="Helical" evidence="1">
    <location>
        <begin position="115"/>
        <end position="137"/>
    </location>
</feature>
<feature type="transmembrane region" description="Helical" evidence="1">
    <location>
        <begin position="76"/>
        <end position="94"/>
    </location>
</feature>
<accession>Q7U8M4</accession>
<keyword evidence="3" id="KW-1185">Reference proteome</keyword>
<evidence type="ECO:0000256" key="1">
    <source>
        <dbReference type="SAM" id="Phobius"/>
    </source>
</evidence>
<dbReference type="HOGENOM" id="CLU_077968_0_1_3"/>
<proteinExistence type="predicted"/>
<dbReference type="Proteomes" id="UP000001422">
    <property type="component" value="Chromosome"/>
</dbReference>
<dbReference type="InterPro" id="IPR011138">
    <property type="entry name" value="Cytochrome_b-558"/>
</dbReference>
<dbReference type="CDD" id="cd03498">
    <property type="entry name" value="SQR_TypeB_2_TM"/>
    <property type="match status" value="1"/>
</dbReference>
<dbReference type="AlphaFoldDB" id="Q7U8M4"/>
<dbReference type="BioCyc" id="MetaCyc:TX72_RS02890-MONOMER"/>
<protein>
    <recommendedName>
        <fullName evidence="4">Succinate dehydrogenase</fullName>
    </recommendedName>
</protein>
<sequence length="230" mass="23960">MIREHGSIHGRVEPALVTIPAATVPAALVRLGAAFSGLLLVLFVLVHLIGLLPAVLAPEQFEAYATALHSSPWLPVVESGLLLMAVVHISLTLVKAMANRRAGNTATLRSRRQSPLAALASRSTVVAGLVTLGFLVMHLRQLRWPRPAAGDEAATLIQVLQQPWNAVLYAAAAVALALHLLHGAEAAHRSLGWLTPANSSALRAGAGVLAALIGGGFLMISVLLALRGVA</sequence>
<keyword evidence="1" id="KW-1133">Transmembrane helix</keyword>
<dbReference type="KEGG" id="syw:SYNW0592"/>
<dbReference type="SUPFAM" id="SSF81343">
    <property type="entry name" value="Fumarate reductase respiratory complex transmembrane subunits"/>
    <property type="match status" value="1"/>
</dbReference>
<feature type="transmembrane region" description="Helical" evidence="1">
    <location>
        <begin position="38"/>
        <end position="56"/>
    </location>
</feature>
<dbReference type="eggNOG" id="ENOG5030RYU">
    <property type="taxonomic scope" value="Bacteria"/>
</dbReference>
<feature type="transmembrane region" description="Helical" evidence="1">
    <location>
        <begin position="204"/>
        <end position="226"/>
    </location>
</feature>
<keyword evidence="1" id="KW-0472">Membrane</keyword>
<dbReference type="EMBL" id="BX569690">
    <property type="protein sequence ID" value="CAE07107.1"/>
    <property type="molecule type" value="Genomic_DNA"/>
</dbReference>
<dbReference type="RefSeq" id="WP_011127459.1">
    <property type="nucleotide sequence ID" value="NC_005070.1"/>
</dbReference>
<evidence type="ECO:0000313" key="3">
    <source>
        <dbReference type="Proteomes" id="UP000001422"/>
    </source>
</evidence>
<dbReference type="InterPro" id="IPR034804">
    <property type="entry name" value="SQR/QFR_C/D"/>
</dbReference>
<reference evidence="2 3" key="1">
    <citation type="journal article" date="2003" name="Nature">
        <title>The genome of a motile marine Synechococcus.</title>
        <authorList>
            <person name="Palenik B."/>
            <person name="Brahamsha B."/>
            <person name="Larimer F."/>
            <person name="Land M."/>
            <person name="Hauser L."/>
            <person name="Chain P."/>
            <person name="Lamerdin J."/>
            <person name="Regala W."/>
            <person name="Allen E.A."/>
            <person name="McCarren J."/>
            <person name="Paulsen I."/>
            <person name="Dufresne A."/>
            <person name="Partensky F."/>
            <person name="Webb E."/>
            <person name="Waterbury J."/>
        </authorList>
    </citation>
    <scope>NUCLEOTIDE SEQUENCE [LARGE SCALE GENOMIC DNA]</scope>
    <source>
        <strain evidence="2 3">WH8102</strain>
    </source>
</reference>
<keyword evidence="1" id="KW-0812">Transmembrane</keyword>
<name>Q7U8M4_PARMW</name>
<dbReference type="STRING" id="84588.SYNW0592"/>
<gene>
    <name evidence="2" type="ordered locus">SYNW0592</name>
</gene>